<keyword evidence="4" id="KW-1185">Reference proteome</keyword>
<dbReference type="Gene3D" id="2.40.50.100">
    <property type="match status" value="1"/>
</dbReference>
<evidence type="ECO:0000313" key="4">
    <source>
        <dbReference type="Proteomes" id="UP000184212"/>
    </source>
</evidence>
<dbReference type="OrthoDB" id="1957187at2"/>
<dbReference type="Gene3D" id="2.40.420.20">
    <property type="match status" value="1"/>
</dbReference>
<dbReference type="PANTHER" id="PTHR30469">
    <property type="entry name" value="MULTIDRUG RESISTANCE PROTEIN MDTA"/>
    <property type="match status" value="1"/>
</dbReference>
<dbReference type="STRING" id="947013.SAMN04488109_5055"/>
<name>A0A1M5VF83_9BACT</name>
<organism evidence="3 4">
    <name type="scientific">Chryseolinea serpens</name>
    <dbReference type="NCBI Taxonomy" id="947013"/>
    <lineage>
        <taxon>Bacteria</taxon>
        <taxon>Pseudomonadati</taxon>
        <taxon>Bacteroidota</taxon>
        <taxon>Cytophagia</taxon>
        <taxon>Cytophagales</taxon>
        <taxon>Fulvivirgaceae</taxon>
        <taxon>Chryseolinea</taxon>
    </lineage>
</organism>
<dbReference type="EMBL" id="FQWQ01000004">
    <property type="protein sequence ID" value="SHH73774.1"/>
    <property type="molecule type" value="Genomic_DNA"/>
</dbReference>
<dbReference type="Proteomes" id="UP000184212">
    <property type="component" value="Unassembled WGS sequence"/>
</dbReference>
<dbReference type="Gene3D" id="1.10.287.470">
    <property type="entry name" value="Helix hairpin bin"/>
    <property type="match status" value="1"/>
</dbReference>
<dbReference type="InterPro" id="IPR058627">
    <property type="entry name" value="MdtA-like_C"/>
</dbReference>
<keyword evidence="1" id="KW-0472">Membrane</keyword>
<feature type="transmembrane region" description="Helical" evidence="1">
    <location>
        <begin position="15"/>
        <end position="35"/>
    </location>
</feature>
<feature type="domain" description="Multidrug resistance protein MdtA-like C-terminal permuted SH3" evidence="2">
    <location>
        <begin position="347"/>
        <end position="402"/>
    </location>
</feature>
<sequence length="416" mass="47377">MDKQIKKKTWTVKRIATYGGIALFVAFIGYQFIFADRRSHLKIEREKITISDVKRGVFQEFIPQTGVIEPARTVYLDAVEGGTIKRVVAESGSMLKAGDVILELSNLNRELTVLQQEAALNESINRVRETRLNITQNDLTQRQTLALIESQLQVAGPQYARQKQLYEKKLISKQEFEKTEADYKYYLQNKKITYEVYRIDSLDRFRQLSQMNFSEMKMTQSLNGMGKILDNLIIRAPLDGQLSRPQLDAGQNVNPGQRLGQVDVVGSYKVKVPIDELYLPRITTGLHATTTFNNKDYSLQIMYIYPTIINGRFDVDMDFVGDVPPGIRRGQSLRLRIELGQSSEELLLPVGGFYKDTGGNWVFVLDGENKAVRRDVKLGRKNTENFEVLEGLKPGDKVITSSYENFGNNEVLVLDK</sequence>
<keyword evidence="1" id="KW-0812">Transmembrane</keyword>
<dbReference type="AlphaFoldDB" id="A0A1M5VF83"/>
<evidence type="ECO:0000259" key="2">
    <source>
        <dbReference type="Pfam" id="PF25967"/>
    </source>
</evidence>
<protein>
    <submittedName>
        <fullName evidence="3">HlyD family secretion protein</fullName>
    </submittedName>
</protein>
<gene>
    <name evidence="3" type="ORF">SAMN04488109_5055</name>
</gene>
<accession>A0A1M5VF83</accession>
<proteinExistence type="predicted"/>
<dbReference type="Gene3D" id="2.40.30.170">
    <property type="match status" value="1"/>
</dbReference>
<reference evidence="3 4" key="1">
    <citation type="submission" date="2016-11" db="EMBL/GenBank/DDBJ databases">
        <authorList>
            <person name="Jaros S."/>
            <person name="Januszkiewicz K."/>
            <person name="Wedrychowicz H."/>
        </authorList>
    </citation>
    <scope>NUCLEOTIDE SEQUENCE [LARGE SCALE GENOMIC DNA]</scope>
    <source>
        <strain evidence="3 4">DSM 24574</strain>
    </source>
</reference>
<keyword evidence="1" id="KW-1133">Transmembrane helix</keyword>
<dbReference type="GO" id="GO:1990281">
    <property type="term" value="C:efflux pump complex"/>
    <property type="evidence" value="ECO:0007669"/>
    <property type="project" value="TreeGrafter"/>
</dbReference>
<evidence type="ECO:0000256" key="1">
    <source>
        <dbReference type="SAM" id="Phobius"/>
    </source>
</evidence>
<dbReference type="Pfam" id="PF25967">
    <property type="entry name" value="RND-MFP_C"/>
    <property type="match status" value="1"/>
</dbReference>
<dbReference type="RefSeq" id="WP_073140003.1">
    <property type="nucleotide sequence ID" value="NZ_FQWQ01000004.1"/>
</dbReference>
<dbReference type="GO" id="GO:0015562">
    <property type="term" value="F:efflux transmembrane transporter activity"/>
    <property type="evidence" value="ECO:0007669"/>
    <property type="project" value="TreeGrafter"/>
</dbReference>
<evidence type="ECO:0000313" key="3">
    <source>
        <dbReference type="EMBL" id="SHH73774.1"/>
    </source>
</evidence>
<dbReference type="SUPFAM" id="SSF111369">
    <property type="entry name" value="HlyD-like secretion proteins"/>
    <property type="match status" value="1"/>
</dbReference>